<sequence length="56" mass="6642">MLRQQKIDAPWVLFHGLPSRLMITGELWTFYTSVIKMPLRRWLASSLSMRKGRCSF</sequence>
<dbReference type="EMBL" id="JAQIZT010000010">
    <property type="protein sequence ID" value="KAJ6983142.1"/>
    <property type="molecule type" value="Genomic_DNA"/>
</dbReference>
<dbReference type="Proteomes" id="UP001164929">
    <property type="component" value="Chromosome 10"/>
</dbReference>
<comment type="caution">
    <text evidence="1">The sequence shown here is derived from an EMBL/GenBank/DDBJ whole genome shotgun (WGS) entry which is preliminary data.</text>
</comment>
<dbReference type="AlphaFoldDB" id="A0AAD6MDL3"/>
<evidence type="ECO:0000313" key="1">
    <source>
        <dbReference type="EMBL" id="KAJ6983129.1"/>
    </source>
</evidence>
<accession>A0AAD6MDL3</accession>
<gene>
    <name evidence="1" type="ORF">NC653_026065</name>
    <name evidence="2" type="ORF">NC653_026072</name>
</gene>
<organism evidence="1 3">
    <name type="scientific">Populus alba x Populus x berolinensis</name>
    <dbReference type="NCBI Taxonomy" id="444605"/>
    <lineage>
        <taxon>Eukaryota</taxon>
        <taxon>Viridiplantae</taxon>
        <taxon>Streptophyta</taxon>
        <taxon>Embryophyta</taxon>
        <taxon>Tracheophyta</taxon>
        <taxon>Spermatophyta</taxon>
        <taxon>Magnoliopsida</taxon>
        <taxon>eudicotyledons</taxon>
        <taxon>Gunneridae</taxon>
        <taxon>Pentapetalae</taxon>
        <taxon>rosids</taxon>
        <taxon>fabids</taxon>
        <taxon>Malpighiales</taxon>
        <taxon>Salicaceae</taxon>
        <taxon>Saliceae</taxon>
        <taxon>Populus</taxon>
    </lineage>
</organism>
<dbReference type="EMBL" id="JAQIZT010000010">
    <property type="protein sequence ID" value="KAJ6983129.1"/>
    <property type="molecule type" value="Genomic_DNA"/>
</dbReference>
<evidence type="ECO:0000313" key="3">
    <source>
        <dbReference type="Proteomes" id="UP001164929"/>
    </source>
</evidence>
<reference evidence="1" key="1">
    <citation type="journal article" date="2023" name="Mol. Ecol. Resour.">
        <title>Chromosome-level genome assembly of a triploid poplar Populus alba 'Berolinensis'.</title>
        <authorList>
            <person name="Chen S."/>
            <person name="Yu Y."/>
            <person name="Wang X."/>
            <person name="Wang S."/>
            <person name="Zhang T."/>
            <person name="Zhou Y."/>
            <person name="He R."/>
            <person name="Meng N."/>
            <person name="Wang Y."/>
            <person name="Liu W."/>
            <person name="Liu Z."/>
            <person name="Liu J."/>
            <person name="Guo Q."/>
            <person name="Huang H."/>
            <person name="Sederoff R.R."/>
            <person name="Wang G."/>
            <person name="Qu G."/>
            <person name="Chen S."/>
        </authorList>
    </citation>
    <scope>NUCLEOTIDE SEQUENCE</scope>
    <source>
        <strain evidence="1">SC-2020</strain>
    </source>
</reference>
<evidence type="ECO:0000313" key="2">
    <source>
        <dbReference type="EMBL" id="KAJ6983142.1"/>
    </source>
</evidence>
<name>A0AAD6MDL3_9ROSI</name>
<keyword evidence="3" id="KW-1185">Reference proteome</keyword>
<protein>
    <submittedName>
        <fullName evidence="1">Uncharacterized protein</fullName>
    </submittedName>
</protein>
<proteinExistence type="predicted"/>